<feature type="compositionally biased region" description="Low complexity" evidence="3">
    <location>
        <begin position="587"/>
        <end position="596"/>
    </location>
</feature>
<feature type="compositionally biased region" description="Low complexity" evidence="3">
    <location>
        <begin position="190"/>
        <end position="208"/>
    </location>
</feature>
<dbReference type="PROSITE" id="PS50010">
    <property type="entry name" value="DH_2"/>
    <property type="match status" value="1"/>
</dbReference>
<feature type="compositionally biased region" description="Polar residues" evidence="3">
    <location>
        <begin position="2454"/>
        <end position="2475"/>
    </location>
</feature>
<feature type="region of interest" description="Disordered" evidence="3">
    <location>
        <begin position="2408"/>
        <end position="2490"/>
    </location>
</feature>
<dbReference type="InterPro" id="IPR011993">
    <property type="entry name" value="PH-like_dom_sf"/>
</dbReference>
<keyword evidence="1 2" id="KW-0728">SH3 domain</keyword>
<feature type="region of interest" description="Disordered" evidence="3">
    <location>
        <begin position="1038"/>
        <end position="1068"/>
    </location>
</feature>
<evidence type="ECO:0000256" key="3">
    <source>
        <dbReference type="SAM" id="MobiDB-lite"/>
    </source>
</evidence>
<feature type="compositionally biased region" description="Polar residues" evidence="3">
    <location>
        <begin position="1081"/>
        <end position="1091"/>
    </location>
</feature>
<evidence type="ECO:0000259" key="5">
    <source>
        <dbReference type="PROSITE" id="PS50010"/>
    </source>
</evidence>
<dbReference type="SUPFAM" id="SSF50044">
    <property type="entry name" value="SH3-domain"/>
    <property type="match status" value="1"/>
</dbReference>
<feature type="compositionally biased region" description="Pro residues" evidence="3">
    <location>
        <begin position="172"/>
        <end position="185"/>
    </location>
</feature>
<feature type="compositionally biased region" description="Low complexity" evidence="3">
    <location>
        <begin position="1636"/>
        <end position="1651"/>
    </location>
</feature>
<dbReference type="EnsemblMetazoa" id="ENSAATROPT006037">
    <property type="protein sequence ID" value="ENSAATROPP005495"/>
    <property type="gene ID" value="ENSAATROPG004871"/>
</dbReference>
<feature type="compositionally biased region" description="Basic residues" evidence="3">
    <location>
        <begin position="1565"/>
        <end position="1576"/>
    </location>
</feature>
<evidence type="ECO:0000313" key="6">
    <source>
        <dbReference type="EnsemblMetazoa" id="ENSAATROPP005495"/>
    </source>
</evidence>
<feature type="compositionally biased region" description="Low complexity" evidence="3">
    <location>
        <begin position="1119"/>
        <end position="1149"/>
    </location>
</feature>
<feature type="compositionally biased region" description="Low complexity" evidence="3">
    <location>
        <begin position="2429"/>
        <end position="2448"/>
    </location>
</feature>
<feature type="region of interest" description="Disordered" evidence="3">
    <location>
        <begin position="106"/>
        <end position="134"/>
    </location>
</feature>
<feature type="region of interest" description="Disordered" evidence="3">
    <location>
        <begin position="2331"/>
        <end position="2358"/>
    </location>
</feature>
<feature type="region of interest" description="Disordered" evidence="3">
    <location>
        <begin position="295"/>
        <end position="350"/>
    </location>
</feature>
<dbReference type="InterPro" id="IPR035899">
    <property type="entry name" value="DBL_dom_sf"/>
</dbReference>
<feature type="compositionally biased region" description="Acidic residues" evidence="3">
    <location>
        <begin position="439"/>
        <end position="452"/>
    </location>
</feature>
<dbReference type="PROSITE" id="PS50002">
    <property type="entry name" value="SH3"/>
    <property type="match status" value="1"/>
</dbReference>
<dbReference type="SMART" id="SM00325">
    <property type="entry name" value="RhoGEF"/>
    <property type="match status" value="1"/>
</dbReference>
<feature type="compositionally biased region" description="Low complexity" evidence="3">
    <location>
        <begin position="1045"/>
        <end position="1066"/>
    </location>
</feature>
<feature type="region of interest" description="Disordered" evidence="3">
    <location>
        <begin position="501"/>
        <end position="616"/>
    </location>
</feature>
<feature type="region of interest" description="Disordered" evidence="3">
    <location>
        <begin position="1319"/>
        <end position="1338"/>
    </location>
</feature>
<name>A0AAG5D3Q3_ANOAO</name>
<evidence type="ECO:0000256" key="2">
    <source>
        <dbReference type="PROSITE-ProRule" id="PRU00192"/>
    </source>
</evidence>
<feature type="compositionally biased region" description="Low complexity" evidence="3">
    <location>
        <begin position="1466"/>
        <end position="1478"/>
    </location>
</feature>
<dbReference type="PANTHER" id="PTHR45834">
    <property type="entry name" value="RHO GUANINE NUCLEOTIDE EXCHANGE FACTOR 9-RELATED"/>
    <property type="match status" value="1"/>
</dbReference>
<feature type="region of interest" description="Disordered" evidence="3">
    <location>
        <begin position="940"/>
        <end position="961"/>
    </location>
</feature>
<dbReference type="InterPro" id="IPR000219">
    <property type="entry name" value="DH_dom"/>
</dbReference>
<feature type="region of interest" description="Disordered" evidence="3">
    <location>
        <begin position="378"/>
        <end position="458"/>
    </location>
</feature>
<dbReference type="GO" id="GO:0005085">
    <property type="term" value="F:guanyl-nucleotide exchange factor activity"/>
    <property type="evidence" value="ECO:0007669"/>
    <property type="project" value="InterPro"/>
</dbReference>
<dbReference type="Gene3D" id="1.20.900.10">
    <property type="entry name" value="Dbl homology (DH) domain"/>
    <property type="match status" value="1"/>
</dbReference>
<feature type="compositionally biased region" description="Polar residues" evidence="3">
    <location>
        <begin position="803"/>
        <end position="830"/>
    </location>
</feature>
<evidence type="ECO:0000259" key="4">
    <source>
        <dbReference type="PROSITE" id="PS50002"/>
    </source>
</evidence>
<sequence length="2490" mass="269717">MHYRTAAANGGKPTYLFGENVKKNEIFLNKSGWVQVSGSQQGMPVRGVHGPYQLPGEDRAPGSTTTSSSSTGSKVTRRYIEYDENCHMGRPGSGASKLEDLINRNETRGKGSGRTNSFQQQQQHHLMQKTGRQDNVTILKIDPGSATGSAGTAALGNRPACLSIKRNLADGSPPPVTPILSPPPAFQDSQQQQHQQQQQQQHQQQPHQSNKTRLVDIKPGTRIFLSVVDNENHNPKGMVFSRSFEYDRRNRRPPEEDDRGGYGGGGGGSSSSTAGGTDAFSKSFEYNFNPSGSVASLHQAQKPQPVVQQPLKSSLIRRNRSPTFATLTGNSPNYLTKKEKPPQLSSPIFPKAIPGNSLTVNRATLGYASSESLRKFDKNKSLDSGGAMGGGGNVGHRSRRSQFSTKANSAPGLPYGFRSDSVGNQRLNSCDSGARSDYSNDDVDDDDDDISEDQSSSLALSYKSSTSYINQMKGRASFAGGSPSQSQSALLSVGSPHAGLLKSQRSLTPERLYDNNDDYGSMRNLKKQRSLTPEKRSRTPDDRSKRKGDNVQGNNSSQSSLVSRQSSGSRSSTLERQRYDEGYMRTSSRSSSSSSYSRDENIPTTSPSSTYRRNQLRGNVRLQQTASAIGGDYKIRRSRSLQLSERSPSRQQMPVQQMPHKVVVRLGTVPPKERPTYAPTNVLVGGRKPPPQLLSQDSLMAVSGGLIYSRISPSSTLDRLRRETASHTLDTVDDKSKSFDNNNYGLGSVGPTGAGLPYQSYEFDKSKSFDDNLGIPLADRMPDKRTYVTNEKRSYSHDRVFGSTGTNSSSNEYATSHSSTSRNRSPQTSLFGGLNRLYEPEHPYELSRVAMARSPIMMGTGSAYRQTASPHPRSMVSRERSPVPGYQKPTDLYLMRQQTPDSEYDERLTPEYGTEPVATFKEAELVKKFLYATKNKVQMHRESSARGAVPPPTVAGTPSSGSCTASSCDFWPHCGVSSAGATAGALQVEEQSKEQSIAQQLSKSGSENCLSRKVGKRAVPPGEVKFGAGDCAGGARGGVGGGGSSSSNSSNGNSSHISSSNSNGSAIMWPAGNASKAMGSNAGSELATASPSVRPVASGRAFPVPVKANSYGGVSSFGQQHHYYHQPPQQQQQQQQQQHQQSKQQPQQRVLRKQQNFEFYDDDGAGPMSYRMTTGPGPGRPAQGPSGPNGSLTADYGPGATGGNSSSSSIISTIIKANSITFLGEHEMPITRDRGSTAKGKAAPCSSQTGHAMFTGDGDGVGEGGGISGSATSLTVKGNNNTTAIAPSATATSWAMMTNAKVNRPNGSKQQRQQLQASVVGEQHGKACTGTGTEARDGRTRLYPAKPRATATSAGTTTGAIKRKFEMKLKSRSLPKSFMRYSNPTTDDLELSAIFTSNSPLQLRAVSSPSLSEAPIEPVPHGGRCNDGRNQHLSGGSNAGVVNVATINSTNVNARPAQQKPAHTKASGNSISSSQAASHHPVQVSESVLQKFRKTFSHFKTSKTNAQQPRAESLVVPSEHQNGTTMSVDDKLHQQQPNSVPHQQQQQQQHQSSHRFGPLIWRSSKERRKTKSHRRDKCNSGDSGIQVELDNDADQHLLLQHLHPLENHPEGVSPGRNGDLSHNQQYSGVPVRRANSAKVSTSSSASISSSILKHKLSLKSSKDKENVGNISRLSGKSLSQPSGLDCIVGTPGAPGGGGECCEVDGRRRRRRQHARTATTVPTELDLSDSESISSHPDDDDEVVAPAVRADGNDRLLVEPLFAEVLFSFQPGGPQELGLEKGALVEVLKREAGPWWWGRVKSDAIVSSTGKGDQKPADCGWFPKDFVKILPTYAKQKQIIIINNDEASKHEDDDGGSSASTLIEGGTGCDSRLAESCEASAGGQQDGGGNASQDLTKENIIKELLETEINYVKLLNSLCMGFIKPLREREDIFSVESVNLIFSNLEKIWRFQQTFLDALRLAVPTNRIGEVFLEYQSAFMVYSSYCNSYPRALMELENYANNKEANQILENCRLAENLPELPLSAHLLAPIQRICRYPLHLSELVKHSLTRKELLPTLNLRKCTKSELETMDCREVFEMALSAMRRVTEMVNEGKRHSEYLSRVQARFENFQGPSINVHSTRLFLQTDAIRMSPNLWNNTYTLFLFDRQLIYCKKDLLKRTNYIYKGRIFLDNCRILNLPDGKMFGVTLKNALRLYCDTRNKWFDFCFRSSSSKLRFLNTLSSERQFCGESLFVSELDGGGAASSCFDDDNLSDREYFPYVDDSKELEGGTDHGHLLYDLVDAGSGYRPSVASSNSSSASTGVGALYAKESHCKTPAPPMMAPVAPIAAPATVGGGGNTLPKKSRKMPHKEQQHQQHQQVVLAASTEYGSNSLGRRKLGNWFRKAKSTNSTPSQSPTHHPMAMSLAAIGSTNNHSDSSSQSSLVGPQQRALSTLGGSGTVLSGAATGASKGKQLNPDQTQPVTVVESPQSQCIPANTTTTTTTTTSVATSS</sequence>
<dbReference type="CDD" id="cd00160">
    <property type="entry name" value="RhoGEF"/>
    <property type="match status" value="1"/>
</dbReference>
<feature type="region of interest" description="Disordered" evidence="3">
    <location>
        <begin position="863"/>
        <end position="888"/>
    </location>
</feature>
<evidence type="ECO:0008006" key="8">
    <source>
        <dbReference type="Google" id="ProtNLM"/>
    </source>
</evidence>
<organism evidence="6 7">
    <name type="scientific">Anopheles atroparvus</name>
    <name type="common">European mosquito</name>
    <dbReference type="NCBI Taxonomy" id="41427"/>
    <lineage>
        <taxon>Eukaryota</taxon>
        <taxon>Metazoa</taxon>
        <taxon>Ecdysozoa</taxon>
        <taxon>Arthropoda</taxon>
        <taxon>Hexapoda</taxon>
        <taxon>Insecta</taxon>
        <taxon>Pterygota</taxon>
        <taxon>Neoptera</taxon>
        <taxon>Endopterygota</taxon>
        <taxon>Diptera</taxon>
        <taxon>Nematocera</taxon>
        <taxon>Culicoidea</taxon>
        <taxon>Culicidae</taxon>
        <taxon>Anophelinae</taxon>
        <taxon>Anopheles</taxon>
    </lineage>
</organism>
<dbReference type="InterPro" id="IPR036028">
    <property type="entry name" value="SH3-like_dom_sf"/>
</dbReference>
<dbReference type="Proteomes" id="UP000075880">
    <property type="component" value="Unassembled WGS sequence"/>
</dbReference>
<feature type="region of interest" description="Disordered" evidence="3">
    <location>
        <begin position="165"/>
        <end position="278"/>
    </location>
</feature>
<feature type="region of interest" description="Disordered" evidence="3">
    <location>
        <begin position="38"/>
        <end position="76"/>
    </location>
</feature>
<feature type="compositionally biased region" description="Low complexity" evidence="3">
    <location>
        <begin position="62"/>
        <end position="73"/>
    </location>
</feature>
<dbReference type="Pfam" id="PF22697">
    <property type="entry name" value="SOS1_NGEF_PH"/>
    <property type="match status" value="1"/>
</dbReference>
<feature type="compositionally biased region" description="Polar residues" evidence="3">
    <location>
        <begin position="421"/>
        <end position="431"/>
    </location>
</feature>
<feature type="compositionally biased region" description="Low complexity" evidence="3">
    <location>
        <begin position="550"/>
        <end position="572"/>
    </location>
</feature>
<dbReference type="InterPro" id="IPR001452">
    <property type="entry name" value="SH3_domain"/>
</dbReference>
<dbReference type="SUPFAM" id="SSF48065">
    <property type="entry name" value="DBL homology domain (DH-domain)"/>
    <property type="match status" value="1"/>
</dbReference>
<proteinExistence type="predicted"/>
<evidence type="ECO:0000256" key="1">
    <source>
        <dbReference type="ARBA" id="ARBA00022443"/>
    </source>
</evidence>
<dbReference type="SMART" id="SM00326">
    <property type="entry name" value="SH3"/>
    <property type="match status" value="1"/>
</dbReference>
<dbReference type="InterPro" id="IPR001849">
    <property type="entry name" value="PH_domain"/>
</dbReference>
<dbReference type="Gene3D" id="2.30.29.30">
    <property type="entry name" value="Pleckstrin-homology domain (PH domain)/Phosphotyrosine-binding domain (PTB)"/>
    <property type="match status" value="1"/>
</dbReference>
<feature type="region of interest" description="Disordered" evidence="3">
    <location>
        <begin position="1113"/>
        <end position="1207"/>
    </location>
</feature>
<feature type="region of interest" description="Disordered" evidence="3">
    <location>
        <begin position="1605"/>
        <end position="1681"/>
    </location>
</feature>
<evidence type="ECO:0000313" key="7">
    <source>
        <dbReference type="Proteomes" id="UP000075880"/>
    </source>
</evidence>
<feature type="compositionally biased region" description="Polar residues" evidence="3">
    <location>
        <begin position="1668"/>
        <end position="1681"/>
    </location>
</feature>
<keyword evidence="7" id="KW-1185">Reference proteome</keyword>
<accession>A0AAG5D3Q3</accession>
<feature type="region of interest" description="Disordered" evidence="3">
    <location>
        <begin position="1710"/>
        <end position="1740"/>
    </location>
</feature>
<feature type="domain" description="SH3" evidence="4">
    <location>
        <begin position="1757"/>
        <end position="1831"/>
    </location>
</feature>
<feature type="compositionally biased region" description="Polar residues" evidence="3">
    <location>
        <begin position="321"/>
        <end position="334"/>
    </location>
</feature>
<feature type="compositionally biased region" description="Basic and acidic residues" evidence="3">
    <location>
        <begin position="532"/>
        <end position="549"/>
    </location>
</feature>
<dbReference type="SUPFAM" id="SSF50729">
    <property type="entry name" value="PH domain-like"/>
    <property type="match status" value="1"/>
</dbReference>
<dbReference type="CDD" id="cd01224">
    <property type="entry name" value="PH_Collybistin_ASEF"/>
    <property type="match status" value="1"/>
</dbReference>
<dbReference type="InterPro" id="IPR055251">
    <property type="entry name" value="SOS1_NGEF_PH"/>
</dbReference>
<feature type="region of interest" description="Disordered" evidence="3">
    <location>
        <begin position="1499"/>
        <end position="1586"/>
    </location>
</feature>
<dbReference type="PANTHER" id="PTHR45834:SF3">
    <property type="entry name" value="RHO GUANINE NUCLEOTIDE EXCHANGE FACTOR 3, ISOFORM L"/>
    <property type="match status" value="1"/>
</dbReference>
<dbReference type="Pfam" id="PF07653">
    <property type="entry name" value="SH3_2"/>
    <property type="match status" value="1"/>
</dbReference>
<dbReference type="InterPro" id="IPR053086">
    <property type="entry name" value="RhoGEF_domain"/>
</dbReference>
<feature type="region of interest" description="Disordered" evidence="3">
    <location>
        <begin position="798"/>
        <end position="832"/>
    </location>
</feature>
<reference evidence="6" key="1">
    <citation type="submission" date="2024-04" db="UniProtKB">
        <authorList>
            <consortium name="EnsemblMetazoa"/>
        </authorList>
    </citation>
    <scope>IDENTIFICATION</scope>
    <source>
        <strain evidence="6">EBRO</strain>
    </source>
</reference>
<feature type="region of interest" description="Disordered" evidence="3">
    <location>
        <begin position="1452"/>
        <end position="1485"/>
    </location>
</feature>
<dbReference type="SMART" id="SM00233">
    <property type="entry name" value="PH"/>
    <property type="match status" value="1"/>
</dbReference>
<feature type="compositionally biased region" description="Polar residues" evidence="3">
    <location>
        <begin position="602"/>
        <end position="616"/>
    </location>
</feature>
<dbReference type="Pfam" id="PF00621">
    <property type="entry name" value="RhoGEF"/>
    <property type="match status" value="1"/>
</dbReference>
<feature type="domain" description="DH" evidence="5">
    <location>
        <begin position="1895"/>
        <end position="2093"/>
    </location>
</feature>
<dbReference type="GO" id="GO:0005829">
    <property type="term" value="C:cytosol"/>
    <property type="evidence" value="ECO:0007669"/>
    <property type="project" value="TreeGrafter"/>
</dbReference>
<feature type="compositionally biased region" description="Low complexity" evidence="3">
    <location>
        <begin position="1534"/>
        <end position="1551"/>
    </location>
</feature>
<dbReference type="Gene3D" id="2.30.30.40">
    <property type="entry name" value="SH3 Domains"/>
    <property type="match status" value="1"/>
</dbReference>
<protein>
    <recommendedName>
        <fullName evidence="8">SH3 domain-containing protein</fullName>
    </recommendedName>
</protein>
<feature type="compositionally biased region" description="Basic and acidic residues" evidence="3">
    <location>
        <begin position="573"/>
        <end position="583"/>
    </location>
</feature>
<feature type="compositionally biased region" description="Basic and acidic residues" evidence="3">
    <location>
        <begin position="244"/>
        <end position="254"/>
    </location>
</feature>
<feature type="region of interest" description="Disordered" evidence="3">
    <location>
        <begin position="1077"/>
        <end position="1096"/>
    </location>
</feature>